<dbReference type="InterPro" id="IPR041527">
    <property type="entry name" value="YhcG_N"/>
</dbReference>
<keyword evidence="3" id="KW-1185">Reference proteome</keyword>
<gene>
    <name evidence="2" type="ORF">MM213_02265</name>
</gene>
<evidence type="ECO:0000313" key="3">
    <source>
        <dbReference type="Proteomes" id="UP001165430"/>
    </source>
</evidence>
<dbReference type="EMBL" id="JAKZGO010000001">
    <property type="protein sequence ID" value="MCH7412294.1"/>
    <property type="molecule type" value="Genomic_DNA"/>
</dbReference>
<dbReference type="InterPro" id="IPR053148">
    <property type="entry name" value="PD-DEXK-like_domain"/>
</dbReference>
<dbReference type="PANTHER" id="PTHR30547:SF5">
    <property type="entry name" value="NUCLEASE YHCG-RELATED"/>
    <property type="match status" value="1"/>
</dbReference>
<dbReference type="Pfam" id="PF17761">
    <property type="entry name" value="DUF1016_N"/>
    <property type="match status" value="1"/>
</dbReference>
<organism evidence="2 3">
    <name type="scientific">Belliella alkalica</name>
    <dbReference type="NCBI Taxonomy" id="1730871"/>
    <lineage>
        <taxon>Bacteria</taxon>
        <taxon>Pseudomonadati</taxon>
        <taxon>Bacteroidota</taxon>
        <taxon>Cytophagia</taxon>
        <taxon>Cytophagales</taxon>
        <taxon>Cyclobacteriaceae</taxon>
        <taxon>Belliella</taxon>
    </lineage>
</organism>
<reference evidence="2" key="1">
    <citation type="submission" date="2022-03" db="EMBL/GenBank/DDBJ databases">
        <title>De novo assembled genomes of Belliella spp. (Cyclobacteriaceae) strains.</title>
        <authorList>
            <person name="Szabo A."/>
            <person name="Korponai K."/>
            <person name="Felfoldi T."/>
        </authorList>
    </citation>
    <scope>NUCLEOTIDE SEQUENCE</scope>
    <source>
        <strain evidence="2">DSM 111903</strain>
    </source>
</reference>
<dbReference type="PANTHER" id="PTHR30547">
    <property type="entry name" value="UNCHARACTERIZED PROTEIN YHCG-RELATED"/>
    <property type="match status" value="1"/>
</dbReference>
<feature type="domain" description="YhcG N-terminal" evidence="1">
    <location>
        <begin position="12"/>
        <end position="121"/>
    </location>
</feature>
<dbReference type="Proteomes" id="UP001165430">
    <property type="component" value="Unassembled WGS sequence"/>
</dbReference>
<proteinExistence type="predicted"/>
<evidence type="ECO:0000313" key="2">
    <source>
        <dbReference type="EMBL" id="MCH7412294.1"/>
    </source>
</evidence>
<name>A0ABS9V7A1_9BACT</name>
<sequence>MVALERKLFQDLAQVIEQGKQQAVSQVNSVLTLTYWQIGKRINDHMLNNERAGYGEKVVANVSKQLEQQFGKSFTLRNVRRMVQFADEFPDIDIVTPLVTQLSWSHFLQLFPLKSKAQRFF</sequence>
<protein>
    <submittedName>
        <fullName evidence="2">DUF1016 N-terminal domain-containing protein</fullName>
    </submittedName>
</protein>
<comment type="caution">
    <text evidence="2">The sequence shown here is derived from an EMBL/GenBank/DDBJ whole genome shotgun (WGS) entry which is preliminary data.</text>
</comment>
<accession>A0ABS9V7A1</accession>
<dbReference type="RefSeq" id="WP_241409767.1">
    <property type="nucleotide sequence ID" value="NZ_JAKZGO010000001.1"/>
</dbReference>
<evidence type="ECO:0000259" key="1">
    <source>
        <dbReference type="Pfam" id="PF17761"/>
    </source>
</evidence>